<dbReference type="STRING" id="246196.MSMEG_0278"/>
<sequence>MRPCAGEQIPVGIGQRRGAQTAAHDRIGEPLTKLPDRHAERDPDVVLAWTPEGSPREDEPHDVTVVGIHRPSLSV</sequence>
<accession>A0QP56</accession>
<reference evidence="2 3" key="1">
    <citation type="submission" date="2006-10" db="EMBL/GenBank/DDBJ databases">
        <authorList>
            <person name="Fleischmann R.D."/>
            <person name="Dodson R.J."/>
            <person name="Haft D.H."/>
            <person name="Merkel J.S."/>
            <person name="Nelson W.C."/>
            <person name="Fraser C.M."/>
        </authorList>
    </citation>
    <scope>NUCLEOTIDE SEQUENCE [LARGE SCALE GENOMIC DNA]</scope>
    <source>
        <strain evidence="3">ATCC 700084 / mc(2)155</strain>
    </source>
</reference>
<name>A0QP56_MYCS2</name>
<evidence type="ECO:0000313" key="3">
    <source>
        <dbReference type="Proteomes" id="UP000000757"/>
    </source>
</evidence>
<feature type="region of interest" description="Disordered" evidence="1">
    <location>
        <begin position="1"/>
        <end position="40"/>
    </location>
</feature>
<gene>
    <name evidence="2" type="ordered locus">MSMEG_0278</name>
</gene>
<protein>
    <submittedName>
        <fullName evidence="2">Uncharacterized protein</fullName>
    </submittedName>
</protein>
<keyword evidence="3" id="KW-1185">Reference proteome</keyword>
<dbReference type="AlphaFoldDB" id="A0QP56"/>
<dbReference type="KEGG" id="msm:MSMEG_0278"/>
<evidence type="ECO:0000256" key="1">
    <source>
        <dbReference type="SAM" id="MobiDB-lite"/>
    </source>
</evidence>
<proteinExistence type="predicted"/>
<feature type="compositionally biased region" description="Basic and acidic residues" evidence="1">
    <location>
        <begin position="23"/>
        <end position="40"/>
    </location>
</feature>
<dbReference type="PATRIC" id="fig|246196.19.peg.275"/>
<dbReference type="EMBL" id="CP000480">
    <property type="protein sequence ID" value="ABK75222.1"/>
    <property type="molecule type" value="Genomic_DNA"/>
</dbReference>
<evidence type="ECO:0000313" key="2">
    <source>
        <dbReference type="EMBL" id="ABK75222.1"/>
    </source>
</evidence>
<dbReference type="Proteomes" id="UP000000757">
    <property type="component" value="Chromosome"/>
</dbReference>
<organism evidence="2 3">
    <name type="scientific">Mycolicibacterium smegmatis (strain ATCC 700084 / mc(2)155)</name>
    <name type="common">Mycobacterium smegmatis</name>
    <dbReference type="NCBI Taxonomy" id="246196"/>
    <lineage>
        <taxon>Bacteria</taxon>
        <taxon>Bacillati</taxon>
        <taxon>Actinomycetota</taxon>
        <taxon>Actinomycetes</taxon>
        <taxon>Mycobacteriales</taxon>
        <taxon>Mycobacteriaceae</taxon>
        <taxon>Mycolicibacterium</taxon>
    </lineage>
</organism>